<evidence type="ECO:0000313" key="2">
    <source>
        <dbReference type="Proteomes" id="UP000186955"/>
    </source>
</evidence>
<keyword evidence="2" id="KW-1185">Reference proteome</keyword>
<dbReference type="STRING" id="1316194.A0A1Q5U1X2"/>
<reference evidence="1 2" key="1">
    <citation type="submission" date="2016-10" db="EMBL/GenBank/DDBJ databases">
        <title>Genome sequence of the ascomycete fungus Penicillium subrubescens.</title>
        <authorList>
            <person name="De Vries R.P."/>
            <person name="Peng M."/>
            <person name="Dilokpimol A."/>
            <person name="Hilden K."/>
            <person name="Makela M.R."/>
            <person name="Grigoriev I."/>
            <person name="Riley R."/>
            <person name="Granchi Z."/>
        </authorList>
    </citation>
    <scope>NUCLEOTIDE SEQUENCE [LARGE SCALE GENOMIC DNA]</scope>
    <source>
        <strain evidence="1 2">CBS 132785</strain>
    </source>
</reference>
<sequence>MVLVPKVQVALCGHLLEKPALYLDEIAIFLWDEFALRANKSSISRALKSKGWSKKAARVEARERLENDWSDTRGSSAFMWRFGAIFGWTTRD</sequence>
<gene>
    <name evidence="1" type="ORF">PENSUB_6462</name>
</gene>
<proteinExistence type="predicted"/>
<dbReference type="AlphaFoldDB" id="A0A1Q5U1X2"/>
<accession>A0A1Q5U1X2</accession>
<evidence type="ECO:0000313" key="1">
    <source>
        <dbReference type="EMBL" id="OKP06472.1"/>
    </source>
</evidence>
<organism evidence="1 2">
    <name type="scientific">Penicillium subrubescens</name>
    <dbReference type="NCBI Taxonomy" id="1316194"/>
    <lineage>
        <taxon>Eukaryota</taxon>
        <taxon>Fungi</taxon>
        <taxon>Dikarya</taxon>
        <taxon>Ascomycota</taxon>
        <taxon>Pezizomycotina</taxon>
        <taxon>Eurotiomycetes</taxon>
        <taxon>Eurotiomycetidae</taxon>
        <taxon>Eurotiales</taxon>
        <taxon>Aspergillaceae</taxon>
        <taxon>Penicillium</taxon>
    </lineage>
</organism>
<evidence type="ECO:0008006" key="3">
    <source>
        <dbReference type="Google" id="ProtNLM"/>
    </source>
</evidence>
<name>A0A1Q5U1X2_9EURO</name>
<dbReference type="Proteomes" id="UP000186955">
    <property type="component" value="Unassembled WGS sequence"/>
</dbReference>
<comment type="caution">
    <text evidence="1">The sequence shown here is derived from an EMBL/GenBank/DDBJ whole genome shotgun (WGS) entry which is preliminary data.</text>
</comment>
<dbReference type="EMBL" id="MNBE01000598">
    <property type="protein sequence ID" value="OKP06472.1"/>
    <property type="molecule type" value="Genomic_DNA"/>
</dbReference>
<protein>
    <recommendedName>
        <fullName evidence="3">Winged helix-turn helix domain-containing protein</fullName>
    </recommendedName>
</protein>